<dbReference type="InterPro" id="IPR000713">
    <property type="entry name" value="Mur_ligase_N"/>
</dbReference>
<evidence type="ECO:0000259" key="12">
    <source>
        <dbReference type="Pfam" id="PF01225"/>
    </source>
</evidence>
<keyword evidence="9 10" id="KW-0961">Cell wall biogenesis/degradation</keyword>
<dbReference type="InterPro" id="IPR051046">
    <property type="entry name" value="MurCDEF_CellWall_CoF430Synth"/>
</dbReference>
<evidence type="ECO:0000313" key="15">
    <source>
        <dbReference type="EMBL" id="GBG15361.1"/>
    </source>
</evidence>
<dbReference type="PANTHER" id="PTHR43024">
    <property type="entry name" value="UDP-N-ACETYLMURAMOYL-TRIPEPTIDE--D-ALANYL-D-ALANINE LIGASE"/>
    <property type="match status" value="1"/>
</dbReference>
<evidence type="ECO:0000256" key="5">
    <source>
        <dbReference type="ARBA" id="ARBA00022840"/>
    </source>
</evidence>
<evidence type="ECO:0000259" key="13">
    <source>
        <dbReference type="Pfam" id="PF02875"/>
    </source>
</evidence>
<evidence type="ECO:0000256" key="8">
    <source>
        <dbReference type="ARBA" id="ARBA00023306"/>
    </source>
</evidence>
<dbReference type="NCBIfam" id="TIGR01143">
    <property type="entry name" value="murF"/>
    <property type="match status" value="1"/>
</dbReference>
<dbReference type="InterPro" id="IPR004101">
    <property type="entry name" value="Mur_ligase_C"/>
</dbReference>
<evidence type="ECO:0000256" key="6">
    <source>
        <dbReference type="ARBA" id="ARBA00022960"/>
    </source>
</evidence>
<dbReference type="Proteomes" id="UP000245081">
    <property type="component" value="Unassembled WGS sequence"/>
</dbReference>
<dbReference type="InterPro" id="IPR013221">
    <property type="entry name" value="Mur_ligase_cen"/>
</dbReference>
<dbReference type="SUPFAM" id="SSF53623">
    <property type="entry name" value="MurD-like peptide ligases, catalytic domain"/>
    <property type="match status" value="1"/>
</dbReference>
<feature type="domain" description="Mur ligase N-terminal catalytic" evidence="12">
    <location>
        <begin position="24"/>
        <end position="98"/>
    </location>
</feature>
<evidence type="ECO:0000313" key="16">
    <source>
        <dbReference type="Proteomes" id="UP000245081"/>
    </source>
</evidence>
<comment type="catalytic activity">
    <reaction evidence="10 11">
        <text>D-alanyl-D-alanine + UDP-N-acetyl-alpha-D-muramoyl-L-alanyl-gamma-D-glutamyl-meso-2,6-diaminopimelate + ATP = UDP-N-acetyl-alpha-D-muramoyl-L-alanyl-gamma-D-glutamyl-meso-2,6-diaminopimeloyl-D-alanyl-D-alanine + ADP + phosphate + H(+)</text>
        <dbReference type="Rhea" id="RHEA:28374"/>
        <dbReference type="ChEBI" id="CHEBI:15378"/>
        <dbReference type="ChEBI" id="CHEBI:30616"/>
        <dbReference type="ChEBI" id="CHEBI:43474"/>
        <dbReference type="ChEBI" id="CHEBI:57822"/>
        <dbReference type="ChEBI" id="CHEBI:61386"/>
        <dbReference type="ChEBI" id="CHEBI:83905"/>
        <dbReference type="ChEBI" id="CHEBI:456216"/>
        <dbReference type="EC" id="6.3.2.10"/>
    </reaction>
</comment>
<dbReference type="GO" id="GO:0005737">
    <property type="term" value="C:cytoplasm"/>
    <property type="evidence" value="ECO:0007669"/>
    <property type="project" value="UniProtKB-SubCell"/>
</dbReference>
<dbReference type="Gene3D" id="3.90.190.20">
    <property type="entry name" value="Mur ligase, C-terminal domain"/>
    <property type="match status" value="1"/>
</dbReference>
<dbReference type="GO" id="GO:0008360">
    <property type="term" value="P:regulation of cell shape"/>
    <property type="evidence" value="ECO:0007669"/>
    <property type="project" value="UniProtKB-KW"/>
</dbReference>
<keyword evidence="6 10" id="KW-0133">Cell shape</keyword>
<dbReference type="EC" id="6.3.2.10" evidence="10 11"/>
<dbReference type="Pfam" id="PF02875">
    <property type="entry name" value="Mur_ligase_C"/>
    <property type="match status" value="1"/>
</dbReference>
<dbReference type="InterPro" id="IPR036615">
    <property type="entry name" value="Mur_ligase_C_dom_sf"/>
</dbReference>
<dbReference type="InterPro" id="IPR036565">
    <property type="entry name" value="Mur-like_cat_sf"/>
</dbReference>
<dbReference type="RefSeq" id="WP_306419347.1">
    <property type="nucleotide sequence ID" value="NZ_BDOQ01000018.1"/>
</dbReference>
<accession>A0A2R5FGL6</accession>
<sequence>MSMTLSQAVQALGGRLIGPDASFDGVTTDSRKIPFGALFVALKGERFDGHDFVLQSLEQGAAAALVDASWVESVAATAQPLIAVDDTRLALGRLAAYWRSQFDIPVAAVTGSNGKTTVKEMLASILRAASGVDAVLATEGNLNNDIGLPLTLLKLGPQHRYAVIEMGMNHLGEIAYLTRLAKPSVALINNAQPAHLEGLGSVDAVARAKGEIFEGLDASGIAAINADDAFASFWKSLAAQYNIKTFGLDNPADVSADYQLEAENSAVMLKTPQGSIAVQLPVPGLHNVRNAIAATTAALAMGVAPQHIAAGLNQFGGVKGRLQRKGGCCGSTVIDDTYNANPASMRAAIQVLAKAPGKKIFVMGDMGELGSDAPRLHTEIGEAARTAGIDRLYALGELTQNAVGAFGAAAQRFDSVETLWEELKGELDADTTVLVKGSRFMRMERVVEKLLQQEASCC</sequence>
<dbReference type="Pfam" id="PF01225">
    <property type="entry name" value="Mur_ligase"/>
    <property type="match status" value="1"/>
</dbReference>
<dbReference type="UniPathway" id="UPA00219"/>
<organism evidence="15 16">
    <name type="scientific">Novimethylophilus kurashikiensis</name>
    <dbReference type="NCBI Taxonomy" id="1825523"/>
    <lineage>
        <taxon>Bacteria</taxon>
        <taxon>Pseudomonadati</taxon>
        <taxon>Pseudomonadota</taxon>
        <taxon>Betaproteobacteria</taxon>
        <taxon>Nitrosomonadales</taxon>
        <taxon>Methylophilaceae</taxon>
        <taxon>Novimethylophilus</taxon>
    </lineage>
</organism>
<name>A0A2R5FGL6_9PROT</name>
<evidence type="ECO:0000256" key="11">
    <source>
        <dbReference type="RuleBase" id="RU004136"/>
    </source>
</evidence>
<feature type="domain" description="Mur ligase central" evidence="14">
    <location>
        <begin position="109"/>
        <end position="298"/>
    </location>
</feature>
<gene>
    <name evidence="10 15" type="primary">murF</name>
    <name evidence="15" type="ORF">NMK_2966</name>
</gene>
<dbReference type="EMBL" id="BDOQ01000018">
    <property type="protein sequence ID" value="GBG15361.1"/>
    <property type="molecule type" value="Genomic_DNA"/>
</dbReference>
<dbReference type="GO" id="GO:0051301">
    <property type="term" value="P:cell division"/>
    <property type="evidence" value="ECO:0007669"/>
    <property type="project" value="UniProtKB-KW"/>
</dbReference>
<evidence type="ECO:0000256" key="1">
    <source>
        <dbReference type="ARBA" id="ARBA00022490"/>
    </source>
</evidence>
<dbReference type="HAMAP" id="MF_02019">
    <property type="entry name" value="MurF"/>
    <property type="match status" value="1"/>
</dbReference>
<dbReference type="SUPFAM" id="SSF53244">
    <property type="entry name" value="MurD-like peptide ligases, peptide-binding domain"/>
    <property type="match status" value="1"/>
</dbReference>
<comment type="caution">
    <text evidence="15">The sequence shown here is derived from an EMBL/GenBank/DDBJ whole genome shotgun (WGS) entry which is preliminary data.</text>
</comment>
<dbReference type="Pfam" id="PF08245">
    <property type="entry name" value="Mur_ligase_M"/>
    <property type="match status" value="1"/>
</dbReference>
<evidence type="ECO:0000256" key="9">
    <source>
        <dbReference type="ARBA" id="ARBA00023316"/>
    </source>
</evidence>
<dbReference type="GO" id="GO:0071555">
    <property type="term" value="P:cell wall organization"/>
    <property type="evidence" value="ECO:0007669"/>
    <property type="project" value="UniProtKB-KW"/>
</dbReference>
<dbReference type="Gene3D" id="3.40.1390.10">
    <property type="entry name" value="MurE/MurF, N-terminal domain"/>
    <property type="match status" value="1"/>
</dbReference>
<evidence type="ECO:0000256" key="2">
    <source>
        <dbReference type="ARBA" id="ARBA00022598"/>
    </source>
</evidence>
<dbReference type="PANTHER" id="PTHR43024:SF1">
    <property type="entry name" value="UDP-N-ACETYLMURAMOYL-TRIPEPTIDE--D-ALANYL-D-ALANINE LIGASE"/>
    <property type="match status" value="1"/>
</dbReference>
<dbReference type="InterPro" id="IPR035911">
    <property type="entry name" value="MurE/MurF_N"/>
</dbReference>
<keyword evidence="1 10" id="KW-0963">Cytoplasm</keyword>
<comment type="subcellular location">
    <subcellularLocation>
        <location evidence="10 11">Cytoplasm</location>
    </subcellularLocation>
</comment>
<evidence type="ECO:0000256" key="10">
    <source>
        <dbReference type="HAMAP-Rule" id="MF_02019"/>
    </source>
</evidence>
<keyword evidence="5 10" id="KW-0067">ATP-binding</keyword>
<evidence type="ECO:0000259" key="14">
    <source>
        <dbReference type="Pfam" id="PF08245"/>
    </source>
</evidence>
<comment type="pathway">
    <text evidence="10 11">Cell wall biogenesis; peptidoglycan biosynthesis.</text>
</comment>
<dbReference type="Gene3D" id="3.40.1190.10">
    <property type="entry name" value="Mur-like, catalytic domain"/>
    <property type="match status" value="1"/>
</dbReference>
<evidence type="ECO:0000256" key="7">
    <source>
        <dbReference type="ARBA" id="ARBA00022984"/>
    </source>
</evidence>
<dbReference type="GO" id="GO:0008766">
    <property type="term" value="F:UDP-N-acetylmuramoylalanyl-D-glutamyl-2,6-diaminopimelate-D-alanyl-D-alanine ligase activity"/>
    <property type="evidence" value="ECO:0007669"/>
    <property type="project" value="RHEA"/>
</dbReference>
<feature type="domain" description="Mur ligase C-terminal" evidence="13">
    <location>
        <begin position="320"/>
        <end position="439"/>
    </location>
</feature>
<keyword evidence="3 10" id="KW-0132">Cell division</keyword>
<keyword evidence="7 10" id="KW-0573">Peptidoglycan synthesis</keyword>
<dbReference type="SUPFAM" id="SSF63418">
    <property type="entry name" value="MurE/MurF N-terminal domain"/>
    <property type="match status" value="1"/>
</dbReference>
<dbReference type="InterPro" id="IPR005863">
    <property type="entry name" value="UDP-N-AcMur_synth"/>
</dbReference>
<dbReference type="GO" id="GO:0009252">
    <property type="term" value="P:peptidoglycan biosynthetic process"/>
    <property type="evidence" value="ECO:0007669"/>
    <property type="project" value="UniProtKB-UniRule"/>
</dbReference>
<proteinExistence type="inferred from homology"/>
<evidence type="ECO:0000256" key="4">
    <source>
        <dbReference type="ARBA" id="ARBA00022741"/>
    </source>
</evidence>
<keyword evidence="4 10" id="KW-0547">Nucleotide-binding</keyword>
<evidence type="ECO:0000256" key="3">
    <source>
        <dbReference type="ARBA" id="ARBA00022618"/>
    </source>
</evidence>
<comment type="similarity">
    <text evidence="10">Belongs to the MurCDEF family. MurF subfamily.</text>
</comment>
<protein>
    <recommendedName>
        <fullName evidence="10 11">UDP-N-acetylmuramoyl-tripeptide--D-alanyl-D-alanine ligase</fullName>
        <ecNumber evidence="10 11">6.3.2.10</ecNumber>
    </recommendedName>
    <alternativeName>
        <fullName evidence="10">D-alanyl-D-alanine-adding enzyme</fullName>
    </alternativeName>
</protein>
<dbReference type="GO" id="GO:0005524">
    <property type="term" value="F:ATP binding"/>
    <property type="evidence" value="ECO:0007669"/>
    <property type="project" value="UniProtKB-UniRule"/>
</dbReference>
<keyword evidence="2 10" id="KW-0436">Ligase</keyword>
<dbReference type="AlphaFoldDB" id="A0A2R5FGL6"/>
<dbReference type="GO" id="GO:0047480">
    <property type="term" value="F:UDP-N-acetylmuramoyl-tripeptide-D-alanyl-D-alanine ligase activity"/>
    <property type="evidence" value="ECO:0007669"/>
    <property type="project" value="UniProtKB-UniRule"/>
</dbReference>
<feature type="binding site" evidence="10">
    <location>
        <begin position="111"/>
        <end position="117"/>
    </location>
    <ligand>
        <name>ATP</name>
        <dbReference type="ChEBI" id="CHEBI:30616"/>
    </ligand>
</feature>
<comment type="function">
    <text evidence="10 11">Involved in cell wall formation. Catalyzes the final step in the synthesis of UDP-N-acetylmuramoyl-pentapeptide, the precursor of murein.</text>
</comment>
<keyword evidence="16" id="KW-1185">Reference proteome</keyword>
<keyword evidence="8 10" id="KW-0131">Cell cycle</keyword>
<reference evidence="15 16" key="1">
    <citation type="journal article" date="2018" name="Environ. Microbiol.">
        <title>Isolation and genomic characterization of Novimethylophilus kurashikiensis gen. nov. sp. nov., a new lanthanide-dependent methylotrophic species of Methylophilaceae.</title>
        <authorList>
            <person name="Lv H."/>
            <person name="Sahin N."/>
            <person name="Tani A."/>
        </authorList>
    </citation>
    <scope>NUCLEOTIDE SEQUENCE [LARGE SCALE GENOMIC DNA]</scope>
    <source>
        <strain evidence="15 16">La2-4</strain>
    </source>
</reference>